<organism evidence="3 4">
    <name type="scientific">Lymnaea stagnalis</name>
    <name type="common">Great pond snail</name>
    <name type="synonym">Helix stagnalis</name>
    <dbReference type="NCBI Taxonomy" id="6523"/>
    <lineage>
        <taxon>Eukaryota</taxon>
        <taxon>Metazoa</taxon>
        <taxon>Spiralia</taxon>
        <taxon>Lophotrochozoa</taxon>
        <taxon>Mollusca</taxon>
        <taxon>Gastropoda</taxon>
        <taxon>Heterobranchia</taxon>
        <taxon>Euthyneura</taxon>
        <taxon>Panpulmonata</taxon>
        <taxon>Hygrophila</taxon>
        <taxon>Lymnaeoidea</taxon>
        <taxon>Lymnaeidae</taxon>
        <taxon>Lymnaea</taxon>
    </lineage>
</organism>
<dbReference type="Proteomes" id="UP001497497">
    <property type="component" value="Unassembled WGS sequence"/>
</dbReference>
<name>A0AAV2IGP4_LYMST</name>
<dbReference type="Pfam" id="PF13020">
    <property type="entry name" value="NOV_C"/>
    <property type="match status" value="1"/>
</dbReference>
<accession>A0AAV2IGP4</accession>
<gene>
    <name evidence="3" type="ORF">GSLYS_00017601001</name>
</gene>
<reference evidence="3 4" key="1">
    <citation type="submission" date="2024-04" db="EMBL/GenBank/DDBJ databases">
        <authorList>
            <consortium name="Genoscope - CEA"/>
            <person name="William W."/>
        </authorList>
    </citation>
    <scope>NUCLEOTIDE SEQUENCE [LARGE SCALE GENOMIC DNA]</scope>
</reference>
<feature type="region of interest" description="Disordered" evidence="1">
    <location>
        <begin position="15"/>
        <end position="51"/>
    </location>
</feature>
<dbReference type="EMBL" id="CAXITT010000596">
    <property type="protein sequence ID" value="CAL1544088.1"/>
    <property type="molecule type" value="Genomic_DNA"/>
</dbReference>
<feature type="compositionally biased region" description="Basic and acidic residues" evidence="1">
    <location>
        <begin position="147"/>
        <end position="163"/>
    </location>
</feature>
<dbReference type="PANTHER" id="PTHR32387:SF0">
    <property type="entry name" value="PROTEIN NO VEIN"/>
    <property type="match status" value="1"/>
</dbReference>
<evidence type="ECO:0000313" key="3">
    <source>
        <dbReference type="EMBL" id="CAL1544088.1"/>
    </source>
</evidence>
<protein>
    <recommendedName>
        <fullName evidence="2">Protein NO VEIN C-terminal domain-containing protein</fullName>
    </recommendedName>
</protein>
<evidence type="ECO:0000313" key="4">
    <source>
        <dbReference type="Proteomes" id="UP001497497"/>
    </source>
</evidence>
<evidence type="ECO:0000259" key="2">
    <source>
        <dbReference type="Pfam" id="PF13020"/>
    </source>
</evidence>
<sequence length="353" mass="39820">MISVPMEAVSESETMIYGKGLSTLESEDESNGGAESHGSTSWPPKSGLDRDLTSTVLKDHTPTMWPPPQAPQGLVSKHYPTVNIVLEEAPSERESPYLETIIKEGTVVVEDKGHLTEEVLREDITTGVLKRPNSMEEAMSQIVRSQGSRDRDKLSGPDDAGDVRLKDREVNMTSSKFDPTYLKQERKNMTFSIPLWNDNSNELVYTELACVGTLNIDLQELSATAPSSEVGQWGEQFVLEYLRQQMRSNQNIHSVEWANSDGEKGLPYDFIVKYRTNEPDKLRTVYVEVKATVCWDKDIFPISSNQIELAFNQKDQFQILRVYGAGSLNSKLVLLENVADLMWKQQIHLFMVI</sequence>
<dbReference type="InterPro" id="IPR024975">
    <property type="entry name" value="NOV_C"/>
</dbReference>
<evidence type="ECO:0000256" key="1">
    <source>
        <dbReference type="SAM" id="MobiDB-lite"/>
    </source>
</evidence>
<comment type="caution">
    <text evidence="3">The sequence shown here is derived from an EMBL/GenBank/DDBJ whole genome shotgun (WGS) entry which is preliminary data.</text>
</comment>
<feature type="domain" description="Protein NO VEIN C-terminal" evidence="2">
    <location>
        <begin position="234"/>
        <end position="328"/>
    </location>
</feature>
<feature type="region of interest" description="Disordered" evidence="1">
    <location>
        <begin position="138"/>
        <end position="163"/>
    </location>
</feature>
<dbReference type="AlphaFoldDB" id="A0AAV2IGP4"/>
<proteinExistence type="predicted"/>
<dbReference type="PANTHER" id="PTHR32387">
    <property type="entry name" value="WU:FJ29H11"/>
    <property type="match status" value="1"/>
</dbReference>
<keyword evidence="4" id="KW-1185">Reference proteome</keyword>
<dbReference type="InterPro" id="IPR052957">
    <property type="entry name" value="Auxin_embryo_med"/>
</dbReference>